<name>A0A9N8DHL9_9STRA</name>
<dbReference type="EMBL" id="CAICTM010000156">
    <property type="protein sequence ID" value="CAB9503148.1"/>
    <property type="molecule type" value="Genomic_DNA"/>
</dbReference>
<keyword evidence="1" id="KW-0547">Nucleotide-binding</keyword>
<feature type="region of interest" description="Disordered" evidence="3">
    <location>
        <begin position="149"/>
        <end position="171"/>
    </location>
</feature>
<dbReference type="Gene3D" id="3.40.50.300">
    <property type="entry name" value="P-loop containing nucleotide triphosphate hydrolases"/>
    <property type="match status" value="2"/>
</dbReference>
<feature type="domain" description="AAA+ ATPase" evidence="4">
    <location>
        <begin position="726"/>
        <end position="872"/>
    </location>
</feature>
<dbReference type="PROSITE" id="PS00674">
    <property type="entry name" value="AAA"/>
    <property type="match status" value="1"/>
</dbReference>
<evidence type="ECO:0000259" key="4">
    <source>
        <dbReference type="SMART" id="SM00382"/>
    </source>
</evidence>
<dbReference type="FunFam" id="3.40.50.300:FF:000661">
    <property type="entry name" value="calmodulin-interacting protein 111 isoform X1"/>
    <property type="match status" value="1"/>
</dbReference>
<sequence>MAKKKKKAAKGPQGNITPASTASVSKSRGREASTVPDDNAISFLALKLRVSAKKEPKPSLKFDSDPVLSVEAEDAQRVQLKPKDHAIVFCKHKDSNAIAGAFVCKVAISTRNSSNNRQLSATSGSCTLEPSFVLDSFLEGSKDNLNTAQREVTSTPPATATPKQSTPSSGFSFAKGGGGDALISSPSSYATPTKVNQNATRVLSVWVVPMTSSLGKDAASVLCRDAKQVHVEIPDESFPASRLATTSQLLKQLVLAQLKDRFIHASCVAPVSFAGKPLNLHVKDITGAESPAKSDDLLLELEMESLEIQDEYPEEDHADFEAQIWTRIREGLENPKQAQSLLLYKIRRSTTITIISSSSNQRTESTADTMPAEERSESSPLRVVAGLSETAEKVKKLLLRPILEPELFSQRAMKAPRGVLLHGSHGVGKSCLARQIAVDLEREHPGKLVIESVNCASLQSYTGQVGEAERRIVRIFEKVSMSLTEEGGAKGKIGALLVFDDIHFVCPKRSGYNVGADRLTATLLGLLDGIGSASSKHQTALGGAISSGIVILGITTDPSKLDPALRRPGRLDFEVEVPGPDNAEARSEIIKFQLEDIGADYNLPSFTDEQFLELGSLAKGFNGADCMLAVKEGIRIAMIRGQTSQDLDEQLQAGGKPACIETLRLTDLKAAVRATKPTAIKSITLEIPKVPWTSIGGMDCVKEQLREALEMPETHQEFFDRLRIPAPRGILLFGPPGCSKTLMARALATEGKMNFLAVKGPELLSKWLGESERALASLFRRARSAAPSIVFFDEIDAIAAERGSDINSGGGRLLSQLLTELDGIHTTGGITVGNKKHARVVVVAATNRPDLIDRALMRPGRIDRKIYVGPPDEQSRRKIFEIGLQDRNCADDIDISYLARDEVSGGYSGAELIAVCKDGAWLALEEDDQNPVCNELPSLRMRHLLKAINSMKPQITNEMTSFYESFRQQNKR</sequence>
<feature type="region of interest" description="Disordered" evidence="3">
    <location>
        <begin position="1"/>
        <end position="34"/>
    </location>
</feature>
<dbReference type="SUPFAM" id="SSF52540">
    <property type="entry name" value="P-loop containing nucleoside triphosphate hydrolases"/>
    <property type="match status" value="2"/>
</dbReference>
<reference evidence="5" key="1">
    <citation type="submission" date="2020-06" db="EMBL/GenBank/DDBJ databases">
        <authorList>
            <consortium name="Plant Systems Biology data submission"/>
        </authorList>
    </citation>
    <scope>NUCLEOTIDE SEQUENCE</scope>
    <source>
        <strain evidence="5">D6</strain>
    </source>
</reference>
<dbReference type="GO" id="GO:0005524">
    <property type="term" value="F:ATP binding"/>
    <property type="evidence" value="ECO:0007669"/>
    <property type="project" value="UniProtKB-KW"/>
</dbReference>
<gene>
    <name evidence="5" type="ORF">SEMRO_157_G071160.1</name>
</gene>
<keyword evidence="6" id="KW-1185">Reference proteome</keyword>
<dbReference type="Gene3D" id="1.10.8.60">
    <property type="match status" value="2"/>
</dbReference>
<accession>A0A9N8DHL9</accession>
<evidence type="ECO:0000313" key="5">
    <source>
        <dbReference type="EMBL" id="CAB9503148.1"/>
    </source>
</evidence>
<dbReference type="InterPro" id="IPR003593">
    <property type="entry name" value="AAA+_ATPase"/>
</dbReference>
<dbReference type="PANTHER" id="PTHR23077">
    <property type="entry name" value="AAA-FAMILY ATPASE"/>
    <property type="match status" value="1"/>
</dbReference>
<proteinExistence type="predicted"/>
<dbReference type="PANTHER" id="PTHR23077:SF27">
    <property type="entry name" value="ATPASE FAMILY GENE 2 PROTEIN HOMOLOG A"/>
    <property type="match status" value="1"/>
</dbReference>
<dbReference type="OrthoDB" id="27435at2759"/>
<evidence type="ECO:0000256" key="1">
    <source>
        <dbReference type="ARBA" id="ARBA00022741"/>
    </source>
</evidence>
<dbReference type="InterPro" id="IPR050168">
    <property type="entry name" value="AAA_ATPase_domain"/>
</dbReference>
<feature type="domain" description="AAA+ ATPase" evidence="4">
    <location>
        <begin position="415"/>
        <end position="581"/>
    </location>
</feature>
<dbReference type="SMART" id="SM00382">
    <property type="entry name" value="AAA"/>
    <property type="match status" value="2"/>
</dbReference>
<dbReference type="InterPro" id="IPR003959">
    <property type="entry name" value="ATPase_AAA_core"/>
</dbReference>
<dbReference type="GO" id="GO:0016887">
    <property type="term" value="F:ATP hydrolysis activity"/>
    <property type="evidence" value="ECO:0007669"/>
    <property type="project" value="InterPro"/>
</dbReference>
<organism evidence="5 6">
    <name type="scientific">Seminavis robusta</name>
    <dbReference type="NCBI Taxonomy" id="568900"/>
    <lineage>
        <taxon>Eukaryota</taxon>
        <taxon>Sar</taxon>
        <taxon>Stramenopiles</taxon>
        <taxon>Ochrophyta</taxon>
        <taxon>Bacillariophyta</taxon>
        <taxon>Bacillariophyceae</taxon>
        <taxon>Bacillariophycidae</taxon>
        <taxon>Naviculales</taxon>
        <taxon>Naviculaceae</taxon>
        <taxon>Seminavis</taxon>
    </lineage>
</organism>
<dbReference type="InterPro" id="IPR027417">
    <property type="entry name" value="P-loop_NTPase"/>
</dbReference>
<feature type="region of interest" description="Disordered" evidence="3">
    <location>
        <begin position="357"/>
        <end position="380"/>
    </location>
</feature>
<dbReference type="Pfam" id="PF00004">
    <property type="entry name" value="AAA"/>
    <property type="match status" value="2"/>
</dbReference>
<keyword evidence="2" id="KW-0067">ATP-binding</keyword>
<evidence type="ECO:0000256" key="2">
    <source>
        <dbReference type="ARBA" id="ARBA00022840"/>
    </source>
</evidence>
<feature type="compositionally biased region" description="Polar residues" evidence="3">
    <location>
        <begin position="14"/>
        <end position="26"/>
    </location>
</feature>
<dbReference type="InterPro" id="IPR003960">
    <property type="entry name" value="ATPase_AAA_CS"/>
</dbReference>
<evidence type="ECO:0000313" key="6">
    <source>
        <dbReference type="Proteomes" id="UP001153069"/>
    </source>
</evidence>
<dbReference type="GO" id="GO:0005737">
    <property type="term" value="C:cytoplasm"/>
    <property type="evidence" value="ECO:0007669"/>
    <property type="project" value="TreeGrafter"/>
</dbReference>
<dbReference type="AlphaFoldDB" id="A0A9N8DHL9"/>
<evidence type="ECO:0000256" key="3">
    <source>
        <dbReference type="SAM" id="MobiDB-lite"/>
    </source>
</evidence>
<dbReference type="Proteomes" id="UP001153069">
    <property type="component" value="Unassembled WGS sequence"/>
</dbReference>
<feature type="compositionally biased region" description="Polar residues" evidence="3">
    <location>
        <begin position="149"/>
        <end position="167"/>
    </location>
</feature>
<comment type="caution">
    <text evidence="5">The sequence shown here is derived from an EMBL/GenBank/DDBJ whole genome shotgun (WGS) entry which is preliminary data.</text>
</comment>
<protein>
    <submittedName>
        <fullName evidence="5">Spermatogenesis-associated protein 5-like protein 1</fullName>
    </submittedName>
</protein>